<comment type="similarity">
    <text evidence="2 9">Belongs to the GSP F family.</text>
</comment>
<evidence type="ECO:0000256" key="9">
    <source>
        <dbReference type="RuleBase" id="RU003923"/>
    </source>
</evidence>
<dbReference type="STRING" id="632292.Calhy_0898"/>
<comment type="subcellular location">
    <subcellularLocation>
        <location evidence="1">Cell inner membrane</location>
        <topology evidence="1">Multi-pass membrane protein</topology>
    </subcellularLocation>
    <subcellularLocation>
        <location evidence="9">Cell membrane</location>
        <topology evidence="9">Multi-pass membrane protein</topology>
    </subcellularLocation>
</comment>
<evidence type="ECO:0000256" key="3">
    <source>
        <dbReference type="ARBA" id="ARBA00022448"/>
    </source>
</evidence>
<accession>E4Q7B4</accession>
<evidence type="ECO:0000256" key="8">
    <source>
        <dbReference type="ARBA" id="ARBA00023136"/>
    </source>
</evidence>
<keyword evidence="4" id="KW-1003">Cell membrane</keyword>
<dbReference type="Proteomes" id="UP000006890">
    <property type="component" value="Chromosome"/>
</dbReference>
<dbReference type="PRINTS" id="PR00812">
    <property type="entry name" value="BCTERIALGSPF"/>
</dbReference>
<dbReference type="InterPro" id="IPR042094">
    <property type="entry name" value="T2SS_GspF_sf"/>
</dbReference>
<reference evidence="12 13" key="2">
    <citation type="journal article" date="2011" name="J. Bacteriol.">
        <title>Complete genome sequences for the anaerobic, extremely thermophilic plant biomass-degrading bacteria Caldicellulosiruptor hydrothermalis, Caldicellulosiruptor kristjanssonii, Caldicellulosiruptor kronotskyensis, Caldicellulosiruptor owensenis, and Caldicellulosiruptor lactoaceticus.</title>
        <authorList>
            <person name="Blumer-Schuette S.E."/>
            <person name="Ozdemir I."/>
            <person name="Mistry D."/>
            <person name="Lucas S."/>
            <person name="Lapidus A."/>
            <person name="Cheng J.F."/>
            <person name="Goodwin L.A."/>
            <person name="Pitluck S."/>
            <person name="Land M.L."/>
            <person name="Hauser L.J."/>
            <person name="Woyke T."/>
            <person name="Mikhailova N."/>
            <person name="Pati A."/>
            <person name="Kyrpides N.C."/>
            <person name="Ivanova N."/>
            <person name="Detter J.C."/>
            <person name="Walston-Davenport K."/>
            <person name="Han S."/>
            <person name="Adams M.W."/>
            <person name="Kelly R.M."/>
        </authorList>
    </citation>
    <scope>NUCLEOTIDE SEQUENCE [LARGE SCALE GENOMIC DNA]</scope>
    <source>
        <strain evidence="13">DSM 18901 / VKM B-2411 / 108</strain>
    </source>
</reference>
<dbReference type="PANTHER" id="PTHR30012:SF0">
    <property type="entry name" value="TYPE II SECRETION SYSTEM PROTEIN F-RELATED"/>
    <property type="match status" value="1"/>
</dbReference>
<dbReference type="PROSITE" id="PS00874">
    <property type="entry name" value="T2SP_F"/>
    <property type="match status" value="1"/>
</dbReference>
<keyword evidence="13" id="KW-1185">Reference proteome</keyword>
<dbReference type="KEGG" id="chd:Calhy_0898"/>
<dbReference type="InterPro" id="IPR018076">
    <property type="entry name" value="T2SS_GspF_dom"/>
</dbReference>
<dbReference type="AlphaFoldDB" id="E4Q7B4"/>
<dbReference type="Gene3D" id="1.20.81.30">
    <property type="entry name" value="Type II secretion system (T2SS), domain F"/>
    <property type="match status" value="2"/>
</dbReference>
<dbReference type="PANTHER" id="PTHR30012">
    <property type="entry name" value="GENERAL SECRETION PATHWAY PROTEIN"/>
    <property type="match status" value="1"/>
</dbReference>
<protein>
    <submittedName>
        <fullName evidence="12">Type II secretion system F domain protein</fullName>
    </submittedName>
</protein>
<proteinExistence type="inferred from homology"/>
<feature type="domain" description="Type II secretion system protein GspF" evidence="11">
    <location>
        <begin position="271"/>
        <end position="393"/>
    </location>
</feature>
<sequence length="403" mass="45448">MGEFVYKILDKNGKLTKGTIMAEDINAALKILKSREVFVIDLQEKGLLEKEINLRVKKRISTKELFIFCRQFATMLMAGISVLNCLDVLRTQNRGKYFGKVLNDLYEEVSKGNPLSSAMHEHRDIFPSILIHMVEAGELSGSLDTAMDKMAIHFEKEMKLKQKIVNALIYPVIVISVASLVFLFLLIFVIPAFVEIFAQLNVQLPSITLFIINLGVFLKRNLIYILSAIVLGYIGYKMFRKFQRGAVFIDSFKLKIPLIKSIILGQATSRFTRTLATLLGAGVNLLTALDTTKRVISNAYIEKAFEGVIERVRGGEGLSQPISELKIFPPLVSVMLRTGEETGRLEYMLEKAADFYENEVENQITRLTALFEPLMIIFLALMVGFLVISIILPLFRLYGSVTI</sequence>
<evidence type="ECO:0000256" key="4">
    <source>
        <dbReference type="ARBA" id="ARBA00022475"/>
    </source>
</evidence>
<keyword evidence="7 10" id="KW-1133">Transmembrane helix</keyword>
<evidence type="ECO:0000256" key="1">
    <source>
        <dbReference type="ARBA" id="ARBA00004429"/>
    </source>
</evidence>
<dbReference type="HOGENOM" id="CLU_035032_2_1_9"/>
<reference key="1">
    <citation type="submission" date="2010-09" db="EMBL/GenBank/DDBJ databases">
        <title>Complete sequence of Caldicellulosiruptor hydrothermalis 108.</title>
        <authorList>
            <consortium name="US DOE Joint Genome Institute"/>
            <person name="Lucas S."/>
            <person name="Copeland A."/>
            <person name="Lapidus A."/>
            <person name="Cheng J.-F."/>
            <person name="Bruce D."/>
            <person name="Goodwin L."/>
            <person name="Pitluck S."/>
            <person name="Davenport K."/>
            <person name="Detter J.C."/>
            <person name="Han C."/>
            <person name="Tapia R."/>
            <person name="Land M."/>
            <person name="Hauser L."/>
            <person name="Chang Y.-J."/>
            <person name="Jeffries C."/>
            <person name="Kyrpides N."/>
            <person name="Ivanova N."/>
            <person name="Mikhailova N."/>
            <person name="Blumer-Schuette S.E."/>
            <person name="Kelly R.M."/>
            <person name="Woyke T."/>
        </authorList>
    </citation>
    <scope>NUCLEOTIDE SEQUENCE</scope>
    <source>
        <strain>108</strain>
    </source>
</reference>
<evidence type="ECO:0000256" key="5">
    <source>
        <dbReference type="ARBA" id="ARBA00022519"/>
    </source>
</evidence>
<feature type="transmembrane region" description="Helical" evidence="10">
    <location>
        <begin position="374"/>
        <end position="395"/>
    </location>
</feature>
<evidence type="ECO:0000256" key="10">
    <source>
        <dbReference type="SAM" id="Phobius"/>
    </source>
</evidence>
<organism evidence="12 13">
    <name type="scientific">Caldicellulosiruptor hydrothermalis (strain DSM 18901 / VKM B-2411 / 108)</name>
    <dbReference type="NCBI Taxonomy" id="632292"/>
    <lineage>
        <taxon>Bacteria</taxon>
        <taxon>Bacillati</taxon>
        <taxon>Bacillota</taxon>
        <taxon>Bacillota incertae sedis</taxon>
        <taxon>Caldicellulosiruptorales</taxon>
        <taxon>Caldicellulosiruptoraceae</taxon>
        <taxon>Caldicellulosiruptor</taxon>
    </lineage>
</organism>
<feature type="domain" description="Type II secretion system protein GspF" evidence="11">
    <location>
        <begin position="68"/>
        <end position="191"/>
    </location>
</feature>
<keyword evidence="6 9" id="KW-0812">Transmembrane</keyword>
<dbReference type="EMBL" id="CP002219">
    <property type="protein sequence ID" value="ADQ06627.1"/>
    <property type="molecule type" value="Genomic_DNA"/>
</dbReference>
<name>E4Q7B4_CALH1</name>
<dbReference type="GO" id="GO:0009306">
    <property type="term" value="P:protein secretion"/>
    <property type="evidence" value="ECO:0007669"/>
    <property type="project" value="InterPro"/>
</dbReference>
<dbReference type="GO" id="GO:0005886">
    <property type="term" value="C:plasma membrane"/>
    <property type="evidence" value="ECO:0007669"/>
    <property type="project" value="UniProtKB-SubCell"/>
</dbReference>
<dbReference type="InterPro" id="IPR001992">
    <property type="entry name" value="T2SS_GspF/T4SS_PilC_CS"/>
</dbReference>
<keyword evidence="5" id="KW-0997">Cell inner membrane</keyword>
<dbReference type="RefSeq" id="WP_013402822.1">
    <property type="nucleotide sequence ID" value="NC_014652.1"/>
</dbReference>
<keyword evidence="8 10" id="KW-0472">Membrane</keyword>
<evidence type="ECO:0000256" key="2">
    <source>
        <dbReference type="ARBA" id="ARBA00005745"/>
    </source>
</evidence>
<dbReference type="eggNOG" id="COG1459">
    <property type="taxonomic scope" value="Bacteria"/>
</dbReference>
<evidence type="ECO:0000313" key="13">
    <source>
        <dbReference type="Proteomes" id="UP000006890"/>
    </source>
</evidence>
<evidence type="ECO:0000256" key="7">
    <source>
        <dbReference type="ARBA" id="ARBA00022989"/>
    </source>
</evidence>
<evidence type="ECO:0000256" key="6">
    <source>
        <dbReference type="ARBA" id="ARBA00022692"/>
    </source>
</evidence>
<gene>
    <name evidence="12" type="ordered locus">Calhy_0898</name>
</gene>
<evidence type="ECO:0000313" key="12">
    <source>
        <dbReference type="EMBL" id="ADQ06627.1"/>
    </source>
</evidence>
<feature type="transmembrane region" description="Helical" evidence="10">
    <location>
        <begin position="168"/>
        <end position="194"/>
    </location>
</feature>
<keyword evidence="3 9" id="KW-0813">Transport</keyword>
<dbReference type="InterPro" id="IPR003004">
    <property type="entry name" value="GspF/PilC"/>
</dbReference>
<dbReference type="FunFam" id="1.20.81.30:FF:000001">
    <property type="entry name" value="Type II secretion system protein F"/>
    <property type="match status" value="2"/>
</dbReference>
<dbReference type="Pfam" id="PF00482">
    <property type="entry name" value="T2SSF"/>
    <property type="match status" value="2"/>
</dbReference>
<evidence type="ECO:0000259" key="11">
    <source>
        <dbReference type="Pfam" id="PF00482"/>
    </source>
</evidence>
<feature type="transmembrane region" description="Helical" evidence="10">
    <location>
        <begin position="206"/>
        <end position="234"/>
    </location>
</feature>
<dbReference type="OrthoDB" id="9805682at2"/>